<organism evidence="2 3">
    <name type="scientific">Ranitomeya imitator</name>
    <name type="common">mimic poison frog</name>
    <dbReference type="NCBI Taxonomy" id="111125"/>
    <lineage>
        <taxon>Eukaryota</taxon>
        <taxon>Metazoa</taxon>
        <taxon>Chordata</taxon>
        <taxon>Craniata</taxon>
        <taxon>Vertebrata</taxon>
        <taxon>Euteleostomi</taxon>
        <taxon>Amphibia</taxon>
        <taxon>Batrachia</taxon>
        <taxon>Anura</taxon>
        <taxon>Neobatrachia</taxon>
        <taxon>Hyloidea</taxon>
        <taxon>Dendrobatidae</taxon>
        <taxon>Dendrobatinae</taxon>
        <taxon>Ranitomeya</taxon>
    </lineage>
</organism>
<dbReference type="PROSITE" id="PS50200">
    <property type="entry name" value="RA"/>
    <property type="match status" value="1"/>
</dbReference>
<dbReference type="Gene3D" id="2.30.29.30">
    <property type="entry name" value="Pleckstrin-homology domain (PH domain)/Phosphotyrosine-binding domain (PTB)"/>
    <property type="match status" value="1"/>
</dbReference>
<feature type="domain" description="Ras-associating" evidence="1">
    <location>
        <begin position="1"/>
        <end position="48"/>
    </location>
</feature>
<dbReference type="InterPro" id="IPR052227">
    <property type="entry name" value="Arf-Rho-GAP_ANK-PH_domain"/>
</dbReference>
<dbReference type="Proteomes" id="UP001176940">
    <property type="component" value="Unassembled WGS sequence"/>
</dbReference>
<keyword evidence="3" id="KW-1185">Reference proteome</keyword>
<accession>A0ABN9LDC0</accession>
<evidence type="ECO:0000259" key="1">
    <source>
        <dbReference type="PROSITE" id="PS50200"/>
    </source>
</evidence>
<comment type="caution">
    <text evidence="2">The sequence shown here is derived from an EMBL/GenBank/DDBJ whole genome shotgun (WGS) entry which is preliminary data.</text>
</comment>
<dbReference type="SUPFAM" id="SSF50729">
    <property type="entry name" value="PH domain-like"/>
    <property type="match status" value="1"/>
</dbReference>
<dbReference type="PANTHER" id="PTHR45899:SF4">
    <property type="entry name" value="ARF-GAP WITH RHO-GAP DOMAIN, ANK REPEAT AND PH DOMAIN-CONTAINING PROTEIN 3"/>
    <property type="match status" value="1"/>
</dbReference>
<proteinExistence type="predicted"/>
<evidence type="ECO:0000313" key="2">
    <source>
        <dbReference type="EMBL" id="CAJ0936319.1"/>
    </source>
</evidence>
<dbReference type="InterPro" id="IPR011993">
    <property type="entry name" value="PH-like_dom_sf"/>
</dbReference>
<sequence>MEYIAKMYCCAIPGERPLHPKERVLEQALQWCKLAEPSSAFLLVKKISVGEGSCLFTGAKRETPKCGLLKCREESPKLLSSKFQERYFVIRDRKLLLLKEKKVSVCEERETEFQAREREWSLENAKIYMGIRKKLKPPTQ</sequence>
<reference evidence="2" key="1">
    <citation type="submission" date="2023-07" db="EMBL/GenBank/DDBJ databases">
        <authorList>
            <person name="Stuckert A."/>
        </authorList>
    </citation>
    <scope>NUCLEOTIDE SEQUENCE</scope>
</reference>
<evidence type="ECO:0000313" key="3">
    <source>
        <dbReference type="Proteomes" id="UP001176940"/>
    </source>
</evidence>
<gene>
    <name evidence="2" type="ORF">RIMI_LOCUS6707856</name>
</gene>
<name>A0ABN9LDC0_9NEOB</name>
<dbReference type="PANTHER" id="PTHR45899">
    <property type="entry name" value="RHO GTPASE ACTIVATING PROTEIN AT 15B, ISOFORM C"/>
    <property type="match status" value="1"/>
</dbReference>
<dbReference type="EMBL" id="CAUEEQ010012237">
    <property type="protein sequence ID" value="CAJ0936319.1"/>
    <property type="molecule type" value="Genomic_DNA"/>
</dbReference>
<protein>
    <recommendedName>
        <fullName evidence="1">Ras-associating domain-containing protein</fullName>
    </recommendedName>
</protein>
<dbReference type="InterPro" id="IPR000159">
    <property type="entry name" value="RA_dom"/>
</dbReference>